<accession>A0ABD0KJ00</accession>
<evidence type="ECO:0000313" key="1">
    <source>
        <dbReference type="EMBL" id="KAK7487170.1"/>
    </source>
</evidence>
<organism evidence="1 2">
    <name type="scientific">Batillaria attramentaria</name>
    <dbReference type="NCBI Taxonomy" id="370345"/>
    <lineage>
        <taxon>Eukaryota</taxon>
        <taxon>Metazoa</taxon>
        <taxon>Spiralia</taxon>
        <taxon>Lophotrochozoa</taxon>
        <taxon>Mollusca</taxon>
        <taxon>Gastropoda</taxon>
        <taxon>Caenogastropoda</taxon>
        <taxon>Sorbeoconcha</taxon>
        <taxon>Cerithioidea</taxon>
        <taxon>Batillariidae</taxon>
        <taxon>Batillaria</taxon>
    </lineage>
</organism>
<protein>
    <submittedName>
        <fullName evidence="1">Uncharacterized protein</fullName>
    </submittedName>
</protein>
<dbReference type="EMBL" id="JACVVK020000169">
    <property type="protein sequence ID" value="KAK7487170.1"/>
    <property type="molecule type" value="Genomic_DNA"/>
</dbReference>
<reference evidence="1 2" key="1">
    <citation type="journal article" date="2023" name="Sci. Data">
        <title>Genome assembly of the Korean intertidal mud-creeper Batillaria attramentaria.</title>
        <authorList>
            <person name="Patra A.K."/>
            <person name="Ho P.T."/>
            <person name="Jun S."/>
            <person name="Lee S.J."/>
            <person name="Kim Y."/>
            <person name="Won Y.J."/>
        </authorList>
    </citation>
    <scope>NUCLEOTIDE SEQUENCE [LARGE SCALE GENOMIC DNA]</scope>
    <source>
        <strain evidence="1">Wonlab-2016</strain>
    </source>
</reference>
<evidence type="ECO:0000313" key="2">
    <source>
        <dbReference type="Proteomes" id="UP001519460"/>
    </source>
</evidence>
<dbReference type="Proteomes" id="UP001519460">
    <property type="component" value="Unassembled WGS sequence"/>
</dbReference>
<proteinExistence type="predicted"/>
<comment type="caution">
    <text evidence="1">The sequence shown here is derived from an EMBL/GenBank/DDBJ whole genome shotgun (WGS) entry which is preliminary data.</text>
</comment>
<keyword evidence="2" id="KW-1185">Reference proteome</keyword>
<dbReference type="AlphaFoldDB" id="A0ABD0KJ00"/>
<sequence length="211" mass="24575">MYHTWPECTTGNVALLVTESHYVPYMARVYNRQRRTVDDGKSLCRYHTWPECTTGNVALLTTESHYVPHMARVYDRQRRTVDDGKSLCTTHGQSVRQATSHCWRRKVTMYHTWPQCTTGNVALLATESHYVPYMARVYNRQRRTVDDGKSLCRYHTWPECTTGNVTLLATESHYVPHMARVYDRQRRTVDDGKSLCTTHGQSVRQATSHCW</sequence>
<name>A0ABD0KJ00_9CAEN</name>
<gene>
    <name evidence="1" type="ORF">BaRGS_00021665</name>
</gene>